<dbReference type="Proteomes" id="UP000051886">
    <property type="component" value="Unassembled WGS sequence"/>
</dbReference>
<name>A0A0R2LQ14_9LACO</name>
<organism evidence="1 2">
    <name type="scientific">Ligilactobacillus pobuzihii</name>
    <dbReference type="NCBI Taxonomy" id="449659"/>
    <lineage>
        <taxon>Bacteria</taxon>
        <taxon>Bacillati</taxon>
        <taxon>Bacillota</taxon>
        <taxon>Bacilli</taxon>
        <taxon>Lactobacillales</taxon>
        <taxon>Lactobacillaceae</taxon>
        <taxon>Ligilactobacillus</taxon>
    </lineage>
</organism>
<protein>
    <submittedName>
        <fullName evidence="1">Uncharacterized protein</fullName>
    </submittedName>
</protein>
<sequence>MLDELRQKLNEQKRKCSNQLPLRGPCIGTKPFGKLKISKMCQNGWQSFGPIKNKIKSWVFRKNGVFV</sequence>
<proteinExistence type="predicted"/>
<dbReference type="AlphaFoldDB" id="A0A0R2LQ14"/>
<reference evidence="1 2" key="1">
    <citation type="journal article" date="2015" name="Genome Announc.">
        <title>Expanding the biotechnology potential of lactobacilli through comparative genomics of 213 strains and associated genera.</title>
        <authorList>
            <person name="Sun Z."/>
            <person name="Harris H.M."/>
            <person name="McCann A."/>
            <person name="Guo C."/>
            <person name="Argimon S."/>
            <person name="Zhang W."/>
            <person name="Yang X."/>
            <person name="Jeffery I.B."/>
            <person name="Cooney J.C."/>
            <person name="Kagawa T.F."/>
            <person name="Liu W."/>
            <person name="Song Y."/>
            <person name="Salvetti E."/>
            <person name="Wrobel A."/>
            <person name="Rasinkangas P."/>
            <person name="Parkhill J."/>
            <person name="Rea M.C."/>
            <person name="O'Sullivan O."/>
            <person name="Ritari J."/>
            <person name="Douillard F.P."/>
            <person name="Paul Ross R."/>
            <person name="Yang R."/>
            <person name="Briner A.E."/>
            <person name="Felis G.E."/>
            <person name="de Vos W.M."/>
            <person name="Barrangou R."/>
            <person name="Klaenhammer T.R."/>
            <person name="Caufield P.W."/>
            <person name="Cui Y."/>
            <person name="Zhang H."/>
            <person name="O'Toole P.W."/>
        </authorList>
    </citation>
    <scope>NUCLEOTIDE SEQUENCE [LARGE SCALE GENOMIC DNA]</scope>
    <source>
        <strain evidence="1 2">NBRC 103219</strain>
    </source>
</reference>
<dbReference type="PATRIC" id="fig|449659.4.peg.2038"/>
<dbReference type="EMBL" id="JQCN01000006">
    <property type="protein sequence ID" value="KRO01664.1"/>
    <property type="molecule type" value="Genomic_DNA"/>
</dbReference>
<evidence type="ECO:0000313" key="1">
    <source>
        <dbReference type="EMBL" id="KRO01664.1"/>
    </source>
</evidence>
<gene>
    <name evidence="1" type="ORF">IV66_GL001986</name>
</gene>
<comment type="caution">
    <text evidence="1">The sequence shown here is derived from an EMBL/GenBank/DDBJ whole genome shotgun (WGS) entry which is preliminary data.</text>
</comment>
<accession>A0A0R2LQ14</accession>
<evidence type="ECO:0000313" key="2">
    <source>
        <dbReference type="Proteomes" id="UP000051886"/>
    </source>
</evidence>
<keyword evidence="2" id="KW-1185">Reference proteome</keyword>